<sequence>MVKQPATSWMTNCAASNRDEAQVRQILHEILFAVIDDWKKCLYSIQPPVTPLPRRPNPRRPDSNSNRCNIRHRPRPSPPTPTPRRLPPPSSSPSATYPKAKQQDKHSSPTHPSALPPVVEVMKLDAEDYISVKTFAQTLKSKHTRLHIAMLTAGVPGLRRHVAVTGARGGRAGELSLECASYAGAASAIGGYGARDGEGWTTLLDGESGDWEERAWRGRRV</sequence>
<name>A0A135SE54_9PEZI</name>
<dbReference type="OrthoDB" id="542013at2759"/>
<feature type="region of interest" description="Disordered" evidence="1">
    <location>
        <begin position="46"/>
        <end position="115"/>
    </location>
</feature>
<feature type="compositionally biased region" description="Pro residues" evidence="1">
    <location>
        <begin position="76"/>
        <end position="91"/>
    </location>
</feature>
<reference evidence="2 3" key="1">
    <citation type="submission" date="2014-02" db="EMBL/GenBank/DDBJ databases">
        <title>The genome sequence of Colletotrichum salicis CBS 607.94.</title>
        <authorList>
            <person name="Baroncelli R."/>
            <person name="Thon M.R."/>
        </authorList>
    </citation>
    <scope>NUCLEOTIDE SEQUENCE [LARGE SCALE GENOMIC DNA]</scope>
    <source>
        <strain evidence="2 3">CBS 607.94</strain>
    </source>
</reference>
<evidence type="ECO:0000313" key="2">
    <source>
        <dbReference type="EMBL" id="KXH34186.1"/>
    </source>
</evidence>
<comment type="caution">
    <text evidence="2">The sequence shown here is derived from an EMBL/GenBank/DDBJ whole genome shotgun (WGS) entry which is preliminary data.</text>
</comment>
<proteinExistence type="predicted"/>
<organism evidence="2 3">
    <name type="scientific">Colletotrichum salicis</name>
    <dbReference type="NCBI Taxonomy" id="1209931"/>
    <lineage>
        <taxon>Eukaryota</taxon>
        <taxon>Fungi</taxon>
        <taxon>Dikarya</taxon>
        <taxon>Ascomycota</taxon>
        <taxon>Pezizomycotina</taxon>
        <taxon>Sordariomycetes</taxon>
        <taxon>Hypocreomycetidae</taxon>
        <taxon>Glomerellales</taxon>
        <taxon>Glomerellaceae</taxon>
        <taxon>Colletotrichum</taxon>
        <taxon>Colletotrichum acutatum species complex</taxon>
    </lineage>
</organism>
<dbReference type="EMBL" id="JFFI01002420">
    <property type="protein sequence ID" value="KXH34186.1"/>
    <property type="molecule type" value="Genomic_DNA"/>
</dbReference>
<dbReference type="Proteomes" id="UP000070121">
    <property type="component" value="Unassembled WGS sequence"/>
</dbReference>
<evidence type="ECO:0000313" key="3">
    <source>
        <dbReference type="Proteomes" id="UP000070121"/>
    </source>
</evidence>
<dbReference type="STRING" id="1209931.A0A135SE54"/>
<keyword evidence="3" id="KW-1185">Reference proteome</keyword>
<evidence type="ECO:0000256" key="1">
    <source>
        <dbReference type="SAM" id="MobiDB-lite"/>
    </source>
</evidence>
<accession>A0A135SE54</accession>
<dbReference type="AlphaFoldDB" id="A0A135SE54"/>
<protein>
    <submittedName>
        <fullName evidence="2">Uncharacterized protein</fullName>
    </submittedName>
</protein>
<gene>
    <name evidence="2" type="ORF">CSAL01_12531</name>
</gene>